<dbReference type="InterPro" id="IPR036625">
    <property type="entry name" value="E3-bd_dom_sf"/>
</dbReference>
<accession>A0ABV3C2Q3</accession>
<dbReference type="RefSeq" id="WP_359358772.1">
    <property type="nucleotide sequence ID" value="NZ_JBEYXV010000037.1"/>
</dbReference>
<gene>
    <name evidence="3" type="ORF">ABZ921_40650</name>
</gene>
<evidence type="ECO:0000313" key="3">
    <source>
        <dbReference type="EMBL" id="MEU6826955.1"/>
    </source>
</evidence>
<reference evidence="3 4" key="1">
    <citation type="submission" date="2024-06" db="EMBL/GenBank/DDBJ databases">
        <title>The Natural Products Discovery Center: Release of the First 8490 Sequenced Strains for Exploring Actinobacteria Biosynthetic Diversity.</title>
        <authorList>
            <person name="Kalkreuter E."/>
            <person name="Kautsar S.A."/>
            <person name="Yang D."/>
            <person name="Bader C.D."/>
            <person name="Teijaro C.N."/>
            <person name="Fluegel L."/>
            <person name="Davis C.M."/>
            <person name="Simpson J.R."/>
            <person name="Lauterbach L."/>
            <person name="Steele A.D."/>
            <person name="Gui C."/>
            <person name="Meng S."/>
            <person name="Li G."/>
            <person name="Viehrig K."/>
            <person name="Ye F."/>
            <person name="Su P."/>
            <person name="Kiefer A.F."/>
            <person name="Nichols A."/>
            <person name="Cepeda A.J."/>
            <person name="Yan W."/>
            <person name="Fan B."/>
            <person name="Jiang Y."/>
            <person name="Adhikari A."/>
            <person name="Zheng C.-J."/>
            <person name="Schuster L."/>
            <person name="Cowan T.M."/>
            <person name="Smanski M.J."/>
            <person name="Chevrette M.G."/>
            <person name="De Carvalho L.P.S."/>
            <person name="Shen B."/>
        </authorList>
    </citation>
    <scope>NUCLEOTIDE SEQUENCE [LARGE SCALE GENOMIC DNA]</scope>
    <source>
        <strain evidence="3 4">NPDC046838</strain>
    </source>
</reference>
<proteinExistence type="predicted"/>
<feature type="domain" description="Lsr2 DNA-binding" evidence="2">
    <location>
        <begin position="133"/>
        <end position="166"/>
    </location>
</feature>
<keyword evidence="4" id="KW-1185">Reference proteome</keyword>
<dbReference type="EMBL" id="JBEYXV010000037">
    <property type="protein sequence ID" value="MEU6826955.1"/>
    <property type="molecule type" value="Genomic_DNA"/>
</dbReference>
<dbReference type="Pfam" id="PF23359">
    <property type="entry name" value="Lsr2_DNA-bd"/>
    <property type="match status" value="1"/>
</dbReference>
<sequence length="172" mass="18748">MTIVAIRRLLDEIDAQGGPEAARQGRLHLPAEGINEPMNTTMHAAQAANPDQLPVGKLLAWGDAHLDPDIQDQAARARAALAGLRNRYAADQELTAITTEAQQLEKRLAELRAREAELAPAPAKKKRAPVTRDYDTRTVRAWADANGVDCPRVGQIPKRVLDAWRASLPQSA</sequence>
<name>A0ABV3C2Q3_9ACTN</name>
<keyword evidence="1" id="KW-0238">DNA-binding</keyword>
<comment type="caution">
    <text evidence="3">The sequence shown here is derived from an EMBL/GenBank/DDBJ whole genome shotgun (WGS) entry which is preliminary data.</text>
</comment>
<organism evidence="3 4">
    <name type="scientific">Streptomyces atriruber</name>
    <dbReference type="NCBI Taxonomy" id="545121"/>
    <lineage>
        <taxon>Bacteria</taxon>
        <taxon>Bacillati</taxon>
        <taxon>Actinomycetota</taxon>
        <taxon>Actinomycetes</taxon>
        <taxon>Kitasatosporales</taxon>
        <taxon>Streptomycetaceae</taxon>
        <taxon>Streptomyces</taxon>
    </lineage>
</organism>
<dbReference type="Gene3D" id="4.10.320.10">
    <property type="entry name" value="E3-binding domain"/>
    <property type="match status" value="1"/>
</dbReference>
<evidence type="ECO:0000313" key="4">
    <source>
        <dbReference type="Proteomes" id="UP001551176"/>
    </source>
</evidence>
<evidence type="ECO:0000256" key="1">
    <source>
        <dbReference type="ARBA" id="ARBA00023125"/>
    </source>
</evidence>
<evidence type="ECO:0000259" key="2">
    <source>
        <dbReference type="Pfam" id="PF23359"/>
    </source>
</evidence>
<dbReference type="Proteomes" id="UP001551176">
    <property type="component" value="Unassembled WGS sequence"/>
</dbReference>
<protein>
    <submittedName>
        <fullName evidence="3">Histone-like nucleoid-structuring protein Lsr2</fullName>
    </submittedName>
</protein>
<dbReference type="InterPro" id="IPR055370">
    <property type="entry name" value="Lsr2_DNA-bd"/>
</dbReference>